<accession>A0A8X6HH11</accession>
<comment type="caution">
    <text evidence="1">The sequence shown here is derived from an EMBL/GenBank/DDBJ whole genome shotgun (WGS) entry which is preliminary data.</text>
</comment>
<dbReference type="PANTHER" id="PTHR47331">
    <property type="entry name" value="PHD-TYPE DOMAIN-CONTAINING PROTEIN"/>
    <property type="match status" value="1"/>
</dbReference>
<dbReference type="InterPro" id="IPR012337">
    <property type="entry name" value="RNaseH-like_sf"/>
</dbReference>
<gene>
    <name evidence="1" type="primary">AVEN_240820_1</name>
    <name evidence="1" type="ORF">TNCT_386521</name>
</gene>
<organism evidence="1 2">
    <name type="scientific">Trichonephila clavata</name>
    <name type="common">Joro spider</name>
    <name type="synonym">Nephila clavata</name>
    <dbReference type="NCBI Taxonomy" id="2740835"/>
    <lineage>
        <taxon>Eukaryota</taxon>
        <taxon>Metazoa</taxon>
        <taxon>Ecdysozoa</taxon>
        <taxon>Arthropoda</taxon>
        <taxon>Chelicerata</taxon>
        <taxon>Arachnida</taxon>
        <taxon>Araneae</taxon>
        <taxon>Araneomorphae</taxon>
        <taxon>Entelegynae</taxon>
        <taxon>Araneoidea</taxon>
        <taxon>Nephilidae</taxon>
        <taxon>Trichonephila</taxon>
    </lineage>
</organism>
<dbReference type="SUPFAM" id="SSF53098">
    <property type="entry name" value="Ribonuclease H-like"/>
    <property type="match status" value="1"/>
</dbReference>
<keyword evidence="2" id="KW-1185">Reference proteome</keyword>
<dbReference type="Gene3D" id="3.30.420.10">
    <property type="entry name" value="Ribonuclease H-like superfamily/Ribonuclease H"/>
    <property type="match status" value="1"/>
</dbReference>
<dbReference type="OrthoDB" id="6423042at2759"/>
<proteinExistence type="predicted"/>
<name>A0A8X6HH11_TRICU</name>
<evidence type="ECO:0000313" key="1">
    <source>
        <dbReference type="EMBL" id="GFQ86454.1"/>
    </source>
</evidence>
<sequence>MYMLHPSVQDLFSIHGITWKYIAEKGTWWGEFCERHFRTIKTCLRKVIGRSSLSLNELETVLIEIEAIINSKPITYIYDDPSEPSSLTPAHFLIGKRVYFLFQLQEYPEKTLLGLDLLCLKDIDISKIYKISFGIVGGSTIGSP</sequence>
<dbReference type="Proteomes" id="UP000887116">
    <property type="component" value="Unassembled WGS sequence"/>
</dbReference>
<reference evidence="1" key="1">
    <citation type="submission" date="2020-07" db="EMBL/GenBank/DDBJ databases">
        <title>Multicomponent nature underlies the extraordinary mechanical properties of spider dragline silk.</title>
        <authorList>
            <person name="Kono N."/>
            <person name="Nakamura H."/>
            <person name="Mori M."/>
            <person name="Yoshida Y."/>
            <person name="Ohtoshi R."/>
            <person name="Malay A.D."/>
            <person name="Moran D.A.P."/>
            <person name="Tomita M."/>
            <person name="Numata K."/>
            <person name="Arakawa K."/>
        </authorList>
    </citation>
    <scope>NUCLEOTIDE SEQUENCE</scope>
</reference>
<evidence type="ECO:0000313" key="2">
    <source>
        <dbReference type="Proteomes" id="UP000887116"/>
    </source>
</evidence>
<dbReference type="InterPro" id="IPR036397">
    <property type="entry name" value="RNaseH_sf"/>
</dbReference>
<protein>
    <submittedName>
        <fullName evidence="1">Integrase catalytic domain-containing protein</fullName>
    </submittedName>
</protein>
<dbReference type="AlphaFoldDB" id="A0A8X6HH11"/>
<dbReference type="EMBL" id="BMAO01013119">
    <property type="protein sequence ID" value="GFQ86454.1"/>
    <property type="molecule type" value="Genomic_DNA"/>
</dbReference>
<dbReference type="GO" id="GO:0003676">
    <property type="term" value="F:nucleic acid binding"/>
    <property type="evidence" value="ECO:0007669"/>
    <property type="project" value="InterPro"/>
</dbReference>